<evidence type="ECO:0000259" key="6">
    <source>
        <dbReference type="PROSITE" id="PS50850"/>
    </source>
</evidence>
<feature type="transmembrane region" description="Helical" evidence="5">
    <location>
        <begin position="83"/>
        <end position="102"/>
    </location>
</feature>
<evidence type="ECO:0000256" key="4">
    <source>
        <dbReference type="ARBA" id="ARBA00023136"/>
    </source>
</evidence>
<evidence type="ECO:0000256" key="3">
    <source>
        <dbReference type="ARBA" id="ARBA00022989"/>
    </source>
</evidence>
<evidence type="ECO:0000256" key="5">
    <source>
        <dbReference type="SAM" id="Phobius"/>
    </source>
</evidence>
<evidence type="ECO:0000313" key="8">
    <source>
        <dbReference type="Proteomes" id="UP000295124"/>
    </source>
</evidence>
<evidence type="ECO:0000313" key="7">
    <source>
        <dbReference type="EMBL" id="TDD52129.1"/>
    </source>
</evidence>
<feature type="transmembrane region" description="Helical" evidence="5">
    <location>
        <begin position="369"/>
        <end position="388"/>
    </location>
</feature>
<comment type="subcellular location">
    <subcellularLocation>
        <location evidence="1">Cell membrane</location>
        <topology evidence="1">Multi-pass membrane protein</topology>
    </subcellularLocation>
</comment>
<dbReference type="PROSITE" id="PS50850">
    <property type="entry name" value="MFS"/>
    <property type="match status" value="1"/>
</dbReference>
<feature type="transmembrane region" description="Helical" evidence="5">
    <location>
        <begin position="249"/>
        <end position="274"/>
    </location>
</feature>
<dbReference type="SUPFAM" id="SSF103473">
    <property type="entry name" value="MFS general substrate transporter"/>
    <property type="match status" value="1"/>
</dbReference>
<dbReference type="GO" id="GO:0005886">
    <property type="term" value="C:plasma membrane"/>
    <property type="evidence" value="ECO:0007669"/>
    <property type="project" value="UniProtKB-SubCell"/>
</dbReference>
<feature type="transmembrane region" description="Helical" evidence="5">
    <location>
        <begin position="173"/>
        <end position="191"/>
    </location>
</feature>
<dbReference type="InterPro" id="IPR036259">
    <property type="entry name" value="MFS_trans_sf"/>
</dbReference>
<organism evidence="7 8">
    <name type="scientific">Kribbella antibiotica</name>
    <dbReference type="NCBI Taxonomy" id="190195"/>
    <lineage>
        <taxon>Bacteria</taxon>
        <taxon>Bacillati</taxon>
        <taxon>Actinomycetota</taxon>
        <taxon>Actinomycetes</taxon>
        <taxon>Propionibacteriales</taxon>
        <taxon>Kribbellaceae</taxon>
        <taxon>Kribbella</taxon>
    </lineage>
</organism>
<dbReference type="PANTHER" id="PTHR23542:SF1">
    <property type="entry name" value="MAJOR FACILITATOR SUPERFAMILY (MFS) PROFILE DOMAIN-CONTAINING PROTEIN"/>
    <property type="match status" value="1"/>
</dbReference>
<evidence type="ECO:0000256" key="1">
    <source>
        <dbReference type="ARBA" id="ARBA00004651"/>
    </source>
</evidence>
<keyword evidence="2 5" id="KW-0812">Transmembrane</keyword>
<dbReference type="EMBL" id="SMKX01000109">
    <property type="protein sequence ID" value="TDD52129.1"/>
    <property type="molecule type" value="Genomic_DNA"/>
</dbReference>
<keyword evidence="4 5" id="KW-0472">Membrane</keyword>
<feature type="domain" description="Major facilitator superfamily (MFS) profile" evidence="6">
    <location>
        <begin position="1"/>
        <end position="393"/>
    </location>
</feature>
<dbReference type="GO" id="GO:0022857">
    <property type="term" value="F:transmembrane transporter activity"/>
    <property type="evidence" value="ECO:0007669"/>
    <property type="project" value="InterPro"/>
</dbReference>
<dbReference type="PANTHER" id="PTHR23542">
    <property type="match status" value="1"/>
</dbReference>
<dbReference type="OrthoDB" id="4686510at2"/>
<keyword evidence="3 5" id="KW-1133">Transmembrane helix</keyword>
<evidence type="ECO:0000256" key="2">
    <source>
        <dbReference type="ARBA" id="ARBA00022692"/>
    </source>
</evidence>
<feature type="transmembrane region" description="Helical" evidence="5">
    <location>
        <begin position="49"/>
        <end position="71"/>
    </location>
</feature>
<dbReference type="AlphaFoldDB" id="A0A4R4Z574"/>
<dbReference type="InterPro" id="IPR020846">
    <property type="entry name" value="MFS_dom"/>
</dbReference>
<comment type="caution">
    <text evidence="7">The sequence shown here is derived from an EMBL/GenBank/DDBJ whole genome shotgun (WGS) entry which is preliminary data.</text>
</comment>
<feature type="transmembrane region" description="Helical" evidence="5">
    <location>
        <begin position="286"/>
        <end position="319"/>
    </location>
</feature>
<feature type="transmembrane region" description="Helical" evidence="5">
    <location>
        <begin position="143"/>
        <end position="167"/>
    </location>
</feature>
<gene>
    <name evidence="7" type="ORF">E1263_29360</name>
</gene>
<feature type="transmembrane region" description="Helical" evidence="5">
    <location>
        <begin position="108"/>
        <end position="131"/>
    </location>
</feature>
<keyword evidence="8" id="KW-1185">Reference proteome</keyword>
<dbReference type="Pfam" id="PF07690">
    <property type="entry name" value="MFS_1"/>
    <property type="match status" value="1"/>
</dbReference>
<feature type="transmembrane region" description="Helical" evidence="5">
    <location>
        <begin position="339"/>
        <end position="362"/>
    </location>
</feature>
<protein>
    <submittedName>
        <fullName evidence="7">MFS transporter</fullName>
    </submittedName>
</protein>
<proteinExistence type="predicted"/>
<feature type="transmembrane region" description="Helical" evidence="5">
    <location>
        <begin position="21"/>
        <end position="43"/>
    </location>
</feature>
<dbReference type="Proteomes" id="UP000295124">
    <property type="component" value="Unassembled WGS sequence"/>
</dbReference>
<reference evidence="7 8" key="1">
    <citation type="submission" date="2019-03" db="EMBL/GenBank/DDBJ databases">
        <title>Draft genome sequences of novel Actinobacteria.</title>
        <authorList>
            <person name="Sahin N."/>
            <person name="Ay H."/>
            <person name="Saygin H."/>
        </authorList>
    </citation>
    <scope>NUCLEOTIDE SEQUENCE [LARGE SCALE GENOMIC DNA]</scope>
    <source>
        <strain evidence="7 8">JCM 13523</strain>
    </source>
</reference>
<feature type="transmembrane region" description="Helical" evidence="5">
    <location>
        <begin position="219"/>
        <end position="243"/>
    </location>
</feature>
<sequence>MTTMDLTAYRDLWRTPGVMSLMAAALTARMPVMATMVPLAFLAKDASGNFGWAGVVAGAYSIGTAVASVVWARLADRKDARRVVIITGTAWALMMAVTALLPDSAYRLLPVAAALAGLFVAPVASTLRAAWPRLVQGGRLRAIYALDASATELVFVIGPMFGAAIVSVASPRAGLLACAVAAAGAIWWFGLKQQSGMTQEKRDAKRPTARELLLHRHRLPMLIAFACMVMGFASMSLGIVAFADEHGNRLIAGVLEMVAALGSLIGGLVGGALPGRRDSYLWRRMLTFTVLVAGCFFATASVVALAVMLFASGCLIAPTFSALYERLGGMTPASARTEIFGWMLSGGMLGAAAGSAVAGAIVESFGVRYAWALMAVLGVLATVAVLRVPPHRPVDSTLASAPVAA</sequence>
<dbReference type="Gene3D" id="1.20.1250.20">
    <property type="entry name" value="MFS general substrate transporter like domains"/>
    <property type="match status" value="1"/>
</dbReference>
<accession>A0A4R4Z574</accession>
<name>A0A4R4Z574_9ACTN</name>
<dbReference type="InterPro" id="IPR011701">
    <property type="entry name" value="MFS"/>
</dbReference>